<dbReference type="GO" id="GO:0003677">
    <property type="term" value="F:DNA binding"/>
    <property type="evidence" value="ECO:0007669"/>
    <property type="project" value="UniProtKB-UniRule"/>
</dbReference>
<keyword evidence="6" id="KW-0175">Coiled coil</keyword>
<evidence type="ECO:0000256" key="1">
    <source>
        <dbReference type="ARBA" id="ARBA00022723"/>
    </source>
</evidence>
<evidence type="ECO:0000256" key="7">
    <source>
        <dbReference type="SAM" id="MobiDB-lite"/>
    </source>
</evidence>
<dbReference type="Gene3D" id="6.20.210.20">
    <property type="entry name" value="THAP domain"/>
    <property type="match status" value="1"/>
</dbReference>
<evidence type="ECO:0000313" key="9">
    <source>
        <dbReference type="EMBL" id="CAH1990724.1"/>
    </source>
</evidence>
<evidence type="ECO:0000313" key="10">
    <source>
        <dbReference type="Proteomes" id="UP001152888"/>
    </source>
</evidence>
<evidence type="ECO:0000256" key="6">
    <source>
        <dbReference type="SAM" id="Coils"/>
    </source>
</evidence>
<feature type="coiled-coil region" evidence="6">
    <location>
        <begin position="349"/>
        <end position="376"/>
    </location>
</feature>
<feature type="region of interest" description="Disordered" evidence="7">
    <location>
        <begin position="469"/>
        <end position="491"/>
    </location>
</feature>
<comment type="caution">
    <text evidence="9">The sequence shown here is derived from an EMBL/GenBank/DDBJ whole genome shotgun (WGS) entry which is preliminary data.</text>
</comment>
<keyword evidence="2 5" id="KW-0863">Zinc-finger</keyword>
<feature type="compositionally biased region" description="Polar residues" evidence="7">
    <location>
        <begin position="222"/>
        <end position="238"/>
    </location>
</feature>
<feature type="region of interest" description="Disordered" evidence="7">
    <location>
        <begin position="212"/>
        <end position="238"/>
    </location>
</feature>
<evidence type="ECO:0000256" key="2">
    <source>
        <dbReference type="ARBA" id="ARBA00022771"/>
    </source>
</evidence>
<dbReference type="InterPro" id="IPR038441">
    <property type="entry name" value="THAP_Znf_sf"/>
</dbReference>
<keyword evidence="4 5" id="KW-0238">DNA-binding</keyword>
<dbReference type="SMART" id="SM00692">
    <property type="entry name" value="DM3"/>
    <property type="match status" value="1"/>
</dbReference>
<evidence type="ECO:0000256" key="5">
    <source>
        <dbReference type="PROSITE-ProRule" id="PRU00309"/>
    </source>
</evidence>
<dbReference type="InterPro" id="IPR006612">
    <property type="entry name" value="THAP_Znf"/>
</dbReference>
<dbReference type="AlphaFoldDB" id="A0A9P0L6R9"/>
<dbReference type="EMBL" id="CAKOFQ010007096">
    <property type="protein sequence ID" value="CAH1990724.1"/>
    <property type="molecule type" value="Genomic_DNA"/>
</dbReference>
<proteinExistence type="predicted"/>
<dbReference type="PROSITE" id="PS50950">
    <property type="entry name" value="ZF_THAP"/>
    <property type="match status" value="1"/>
</dbReference>
<keyword evidence="10" id="KW-1185">Reference proteome</keyword>
<evidence type="ECO:0000256" key="3">
    <source>
        <dbReference type="ARBA" id="ARBA00022833"/>
    </source>
</evidence>
<dbReference type="GO" id="GO:0008270">
    <property type="term" value="F:zinc ion binding"/>
    <property type="evidence" value="ECO:0007669"/>
    <property type="project" value="UniProtKB-KW"/>
</dbReference>
<dbReference type="OrthoDB" id="6770143at2759"/>
<sequence>MALQNNKQKRCCVLGCQSNIVVKNCKLFKFPTDFDSCQKWKFALKLIGTISENHCVCASHFCNDDFVGGSRGKKQLKKGVVPSQNLPREHTYMKFGNPNRSKVTKVTKVVKKPSDGDKIVKVVQKPHTASSTSISINITNPSPNSTITKTPTSTLQYAYLHNGSAFDIHPWSSDSTSMVGTTPMSPQQDPLALGTNKTPLDPLAFRYIPALTDTPNTKDTRQSIQKPKTTSKQGPKTSTRLTLVQRILDDAIQKVDTALFIKDNHVAFGVNEKLGLTSETAEKITIQTQNNAKVMELLVVKNNPIINKQVDEAFKDIDQAIDKALNKLNAHDLKSSSYPSYCRGTQTTTDAIEEENQRLKSEIRSLKWELQKKKAVLTTPTKTTKKLVYWVKEPGSSAIKTPTKTVCKKTVTLSSKKPGMSPRKTPVPAVVKKFTLPLITSVTSLSTAEMDDVEKTADAVDACVEDKLSNDHTNTTTDSTNKANDIVDLTD</sequence>
<evidence type="ECO:0000259" key="8">
    <source>
        <dbReference type="PROSITE" id="PS50950"/>
    </source>
</evidence>
<keyword evidence="1" id="KW-0479">Metal-binding</keyword>
<name>A0A9P0L6R9_ACAOB</name>
<feature type="domain" description="THAP-type" evidence="8">
    <location>
        <begin position="7"/>
        <end position="85"/>
    </location>
</feature>
<keyword evidence="3" id="KW-0862">Zinc</keyword>
<protein>
    <recommendedName>
        <fullName evidence="8">THAP-type domain-containing protein</fullName>
    </recommendedName>
</protein>
<evidence type="ECO:0000256" key="4">
    <source>
        <dbReference type="ARBA" id="ARBA00023125"/>
    </source>
</evidence>
<dbReference type="SUPFAM" id="SSF57716">
    <property type="entry name" value="Glucocorticoid receptor-like (DNA-binding domain)"/>
    <property type="match status" value="1"/>
</dbReference>
<dbReference type="Proteomes" id="UP001152888">
    <property type="component" value="Unassembled WGS sequence"/>
</dbReference>
<dbReference type="SMART" id="SM00980">
    <property type="entry name" value="THAP"/>
    <property type="match status" value="1"/>
</dbReference>
<dbReference type="Pfam" id="PF05485">
    <property type="entry name" value="THAP"/>
    <property type="match status" value="1"/>
</dbReference>
<gene>
    <name evidence="9" type="ORF">ACAOBT_LOCUS19848</name>
</gene>
<feature type="compositionally biased region" description="Low complexity" evidence="7">
    <location>
        <begin position="471"/>
        <end position="481"/>
    </location>
</feature>
<accession>A0A9P0L6R9</accession>
<organism evidence="9 10">
    <name type="scientific">Acanthoscelides obtectus</name>
    <name type="common">Bean weevil</name>
    <name type="synonym">Bruchus obtectus</name>
    <dbReference type="NCBI Taxonomy" id="200917"/>
    <lineage>
        <taxon>Eukaryota</taxon>
        <taxon>Metazoa</taxon>
        <taxon>Ecdysozoa</taxon>
        <taxon>Arthropoda</taxon>
        <taxon>Hexapoda</taxon>
        <taxon>Insecta</taxon>
        <taxon>Pterygota</taxon>
        <taxon>Neoptera</taxon>
        <taxon>Endopterygota</taxon>
        <taxon>Coleoptera</taxon>
        <taxon>Polyphaga</taxon>
        <taxon>Cucujiformia</taxon>
        <taxon>Chrysomeloidea</taxon>
        <taxon>Chrysomelidae</taxon>
        <taxon>Bruchinae</taxon>
        <taxon>Bruchini</taxon>
        <taxon>Acanthoscelides</taxon>
    </lineage>
</organism>
<reference evidence="9" key="1">
    <citation type="submission" date="2022-03" db="EMBL/GenBank/DDBJ databases">
        <authorList>
            <person name="Sayadi A."/>
        </authorList>
    </citation>
    <scope>NUCLEOTIDE SEQUENCE</scope>
</reference>